<evidence type="ECO:0000313" key="2">
    <source>
        <dbReference type="EMBL" id="CAA3026534.1"/>
    </source>
</evidence>
<proteinExistence type="predicted"/>
<dbReference type="Gramene" id="OE9A043108T1">
    <property type="protein sequence ID" value="OE9A043108C1"/>
    <property type="gene ID" value="OE9A043108"/>
</dbReference>
<feature type="region of interest" description="Disordered" evidence="1">
    <location>
        <begin position="173"/>
        <end position="215"/>
    </location>
</feature>
<organism evidence="2 3">
    <name type="scientific">Olea europaea subsp. europaea</name>
    <dbReference type="NCBI Taxonomy" id="158383"/>
    <lineage>
        <taxon>Eukaryota</taxon>
        <taxon>Viridiplantae</taxon>
        <taxon>Streptophyta</taxon>
        <taxon>Embryophyta</taxon>
        <taxon>Tracheophyta</taxon>
        <taxon>Spermatophyta</taxon>
        <taxon>Magnoliopsida</taxon>
        <taxon>eudicotyledons</taxon>
        <taxon>Gunneridae</taxon>
        <taxon>Pentapetalae</taxon>
        <taxon>asterids</taxon>
        <taxon>lamiids</taxon>
        <taxon>Lamiales</taxon>
        <taxon>Oleaceae</taxon>
        <taxon>Oleeae</taxon>
        <taxon>Olea</taxon>
    </lineage>
</organism>
<sequence>MSNTSKKTTGRYIRRDDAIILALEIESACEAFDKDSSSSDDYLDLVEGMPASNEAMEEQHHVGPSSDVKVGKSSVHPIEPQTRGQANELAVPQRLMPHRKSRSTLNPKYDPSDFYIGDCNDDFSLYDITLEAKTSYQPQHIPNISLMSKLTHKSIVNRPLNVDVSEYGMVIEKRSRGRPRTKNVRLPQPVPPVKSQKSKKHRGSSRNTRNFAPLTGSLEPEEIPVINKLANPAVACVPLRVVFSRLNAALNSSV</sequence>
<dbReference type="OrthoDB" id="1908535at2759"/>
<evidence type="ECO:0000256" key="1">
    <source>
        <dbReference type="SAM" id="MobiDB-lite"/>
    </source>
</evidence>
<protein>
    <submittedName>
        <fullName evidence="2">Uncharacterized protein</fullName>
    </submittedName>
</protein>
<dbReference type="PANTHER" id="PTHR33697:SF1">
    <property type="entry name" value="TUDOR_PWWP_MBT SUPERFAMILY PROTEIN"/>
    <property type="match status" value="1"/>
</dbReference>
<dbReference type="AlphaFoldDB" id="A0A8S0V8Q7"/>
<comment type="caution">
    <text evidence="2">The sequence shown here is derived from an EMBL/GenBank/DDBJ whole genome shotgun (WGS) entry which is preliminary data.</text>
</comment>
<reference evidence="2 3" key="1">
    <citation type="submission" date="2019-12" db="EMBL/GenBank/DDBJ databases">
        <authorList>
            <person name="Alioto T."/>
            <person name="Alioto T."/>
            <person name="Gomez Garrido J."/>
        </authorList>
    </citation>
    <scope>NUCLEOTIDE SEQUENCE [LARGE SCALE GENOMIC DNA]</scope>
</reference>
<gene>
    <name evidence="2" type="ORF">OLEA9_A043108</name>
</gene>
<evidence type="ECO:0000313" key="3">
    <source>
        <dbReference type="Proteomes" id="UP000594638"/>
    </source>
</evidence>
<keyword evidence="3" id="KW-1185">Reference proteome</keyword>
<dbReference type="Proteomes" id="UP000594638">
    <property type="component" value="Unassembled WGS sequence"/>
</dbReference>
<dbReference type="PANTHER" id="PTHR33697">
    <property type="entry name" value="T17B22.17 PROTEIN-RELATED"/>
    <property type="match status" value="1"/>
</dbReference>
<accession>A0A8S0V8Q7</accession>
<dbReference type="EMBL" id="CACTIH010009164">
    <property type="protein sequence ID" value="CAA3026534.1"/>
    <property type="molecule type" value="Genomic_DNA"/>
</dbReference>
<dbReference type="InterPro" id="IPR044679">
    <property type="entry name" value="PWWP2-like"/>
</dbReference>
<feature type="region of interest" description="Disordered" evidence="1">
    <location>
        <begin position="54"/>
        <end position="83"/>
    </location>
</feature>
<name>A0A8S0V8Q7_OLEEU</name>